<dbReference type="PANTHER" id="PTHR30055:SF226">
    <property type="entry name" value="HTH-TYPE TRANSCRIPTIONAL REGULATOR PKSA"/>
    <property type="match status" value="1"/>
</dbReference>
<organism evidence="4 5">
    <name type="scientific">Mesobacillus selenatarsenatis (strain DSM 18680 / JCM 14380 / FERM P-15431 / SF-1)</name>
    <dbReference type="NCBI Taxonomy" id="1321606"/>
    <lineage>
        <taxon>Bacteria</taxon>
        <taxon>Bacillati</taxon>
        <taxon>Bacillota</taxon>
        <taxon>Bacilli</taxon>
        <taxon>Bacillales</taxon>
        <taxon>Bacillaceae</taxon>
        <taxon>Mesobacillus</taxon>
    </lineage>
</organism>
<dbReference type="InterPro" id="IPR050109">
    <property type="entry name" value="HTH-type_TetR-like_transc_reg"/>
</dbReference>
<dbReference type="Proteomes" id="UP000031014">
    <property type="component" value="Unassembled WGS sequence"/>
</dbReference>
<dbReference type="GO" id="GO:0003700">
    <property type="term" value="F:DNA-binding transcription factor activity"/>
    <property type="evidence" value="ECO:0007669"/>
    <property type="project" value="TreeGrafter"/>
</dbReference>
<comment type="caution">
    <text evidence="4">The sequence shown here is derived from an EMBL/GenBank/DDBJ whole genome shotgun (WGS) entry which is preliminary data.</text>
</comment>
<evidence type="ECO:0000256" key="1">
    <source>
        <dbReference type="ARBA" id="ARBA00023125"/>
    </source>
</evidence>
<dbReference type="PROSITE" id="PS01081">
    <property type="entry name" value="HTH_TETR_1"/>
    <property type="match status" value="1"/>
</dbReference>
<reference evidence="4 5" key="1">
    <citation type="submission" date="2013-06" db="EMBL/GenBank/DDBJ databases">
        <title>Whole genome shotgun sequence of Bacillus selenatarsenatis SF-1.</title>
        <authorList>
            <person name="Kuroda M."/>
            <person name="Sei K."/>
            <person name="Yamashita M."/>
            <person name="Ike M."/>
        </authorList>
    </citation>
    <scope>NUCLEOTIDE SEQUENCE [LARGE SCALE GENOMIC DNA]</scope>
    <source>
        <strain evidence="4 5">SF-1</strain>
    </source>
</reference>
<dbReference type="OrthoDB" id="9780939at2"/>
<dbReference type="Gene3D" id="1.10.357.10">
    <property type="entry name" value="Tetracycline Repressor, domain 2"/>
    <property type="match status" value="1"/>
</dbReference>
<dbReference type="PANTHER" id="PTHR30055">
    <property type="entry name" value="HTH-TYPE TRANSCRIPTIONAL REGULATOR RUTR"/>
    <property type="match status" value="1"/>
</dbReference>
<dbReference type="SUPFAM" id="SSF46689">
    <property type="entry name" value="Homeodomain-like"/>
    <property type="match status" value="1"/>
</dbReference>
<feature type="DNA-binding region" description="H-T-H motif" evidence="2">
    <location>
        <begin position="33"/>
        <end position="52"/>
    </location>
</feature>
<dbReference type="InterPro" id="IPR023772">
    <property type="entry name" value="DNA-bd_HTH_TetR-type_CS"/>
</dbReference>
<dbReference type="GO" id="GO:0000976">
    <property type="term" value="F:transcription cis-regulatory region binding"/>
    <property type="evidence" value="ECO:0007669"/>
    <property type="project" value="TreeGrafter"/>
</dbReference>
<dbReference type="InterPro" id="IPR001647">
    <property type="entry name" value="HTH_TetR"/>
</dbReference>
<dbReference type="EMBL" id="BASE01000089">
    <property type="protein sequence ID" value="GAM15617.1"/>
    <property type="molecule type" value="Genomic_DNA"/>
</dbReference>
<dbReference type="InterPro" id="IPR009057">
    <property type="entry name" value="Homeodomain-like_sf"/>
</dbReference>
<sequence>MSSKFLSLNPEKQERILNAALKEFALKGYENASTNEIVKTAGISKGLLFHYFNNKKELYQFLYNHFADVMVEEFFNELDLSERDIFERMKTLMILKNKLMARHPEVFDFMVAASMETAEEVKEILNNTNTELIQASYSRLFENIDITRFRDEVDIQRAINIIMWTLQGFSNQELEKAKKLNKAHHDFDEAFKEVEVYIEMMKKAFYKNV</sequence>
<evidence type="ECO:0000313" key="5">
    <source>
        <dbReference type="Proteomes" id="UP000031014"/>
    </source>
</evidence>
<dbReference type="Pfam" id="PF00440">
    <property type="entry name" value="TetR_N"/>
    <property type="match status" value="1"/>
</dbReference>
<evidence type="ECO:0000259" key="3">
    <source>
        <dbReference type="PROSITE" id="PS50977"/>
    </source>
</evidence>
<keyword evidence="1 2" id="KW-0238">DNA-binding</keyword>
<feature type="domain" description="HTH tetR-type" evidence="3">
    <location>
        <begin position="10"/>
        <end position="70"/>
    </location>
</feature>
<accession>A0A0A8X9B0</accession>
<evidence type="ECO:0000313" key="4">
    <source>
        <dbReference type="EMBL" id="GAM15617.1"/>
    </source>
</evidence>
<dbReference type="PROSITE" id="PS50977">
    <property type="entry name" value="HTH_TETR_2"/>
    <property type="match status" value="1"/>
</dbReference>
<name>A0A0A8X9B0_MESS1</name>
<dbReference type="AlphaFoldDB" id="A0A0A8X9B0"/>
<dbReference type="InterPro" id="IPR036271">
    <property type="entry name" value="Tet_transcr_reg_TetR-rel_C_sf"/>
</dbReference>
<dbReference type="SUPFAM" id="SSF48498">
    <property type="entry name" value="Tetracyclin repressor-like, C-terminal domain"/>
    <property type="match status" value="1"/>
</dbReference>
<dbReference type="STRING" id="1321606.SAMD00020551_3774"/>
<protein>
    <submittedName>
        <fullName evidence="4">Transcriptional regulator, tetr family</fullName>
    </submittedName>
</protein>
<keyword evidence="5" id="KW-1185">Reference proteome</keyword>
<gene>
    <name evidence="4" type="ORF">SAMD00020551_3774</name>
</gene>
<evidence type="ECO:0000256" key="2">
    <source>
        <dbReference type="PROSITE-ProRule" id="PRU00335"/>
    </source>
</evidence>
<dbReference type="Gene3D" id="1.10.10.60">
    <property type="entry name" value="Homeodomain-like"/>
    <property type="match status" value="1"/>
</dbReference>
<dbReference type="RefSeq" id="WP_041967263.1">
    <property type="nucleotide sequence ID" value="NZ_BASE01000089.1"/>
</dbReference>
<dbReference type="PRINTS" id="PR00455">
    <property type="entry name" value="HTHTETR"/>
</dbReference>
<proteinExistence type="predicted"/>